<evidence type="ECO:0000256" key="12">
    <source>
        <dbReference type="SAM" id="SignalP"/>
    </source>
</evidence>
<feature type="domain" description="Type II/III secretion system secretin-like" evidence="13">
    <location>
        <begin position="453"/>
        <end position="616"/>
    </location>
</feature>
<dbReference type="GO" id="GO:0009279">
    <property type="term" value="C:cell outer membrane"/>
    <property type="evidence" value="ECO:0007669"/>
    <property type="project" value="UniProtKB-SubCell"/>
</dbReference>
<dbReference type="InterPro" id="IPR049371">
    <property type="entry name" value="GspD-like_N0"/>
</dbReference>
<feature type="signal peptide" evidence="12">
    <location>
        <begin position="1"/>
        <end position="35"/>
    </location>
</feature>
<proteinExistence type="inferred from homology"/>
<evidence type="ECO:0000313" key="17">
    <source>
        <dbReference type="Proteomes" id="UP000471298"/>
    </source>
</evidence>
<dbReference type="PRINTS" id="PR00811">
    <property type="entry name" value="BCTERIALGSPD"/>
</dbReference>
<dbReference type="GO" id="GO:0015627">
    <property type="term" value="C:type II protein secretion system complex"/>
    <property type="evidence" value="ECO:0007669"/>
    <property type="project" value="InterPro"/>
</dbReference>
<comment type="similarity">
    <text evidence="2">Belongs to the bacterial secretin family. GSP D subfamily.</text>
</comment>
<dbReference type="InterPro" id="IPR004846">
    <property type="entry name" value="T2SS/T3SS_dom"/>
</dbReference>
<comment type="subcellular location">
    <subcellularLocation>
        <location evidence="1 10">Cell outer membrane</location>
    </subcellularLocation>
</comment>
<evidence type="ECO:0000256" key="5">
    <source>
        <dbReference type="ARBA" id="ARBA00022692"/>
    </source>
</evidence>
<keyword evidence="4" id="KW-1134">Transmembrane beta strand</keyword>
<protein>
    <submittedName>
        <fullName evidence="16">Type II secretion system protein GspD</fullName>
    </submittedName>
</protein>
<dbReference type="PANTHER" id="PTHR30332:SF24">
    <property type="entry name" value="SECRETIN GSPD-RELATED"/>
    <property type="match status" value="1"/>
</dbReference>
<dbReference type="InterPro" id="IPR001775">
    <property type="entry name" value="GspD/PilQ"/>
</dbReference>
<evidence type="ECO:0000256" key="3">
    <source>
        <dbReference type="ARBA" id="ARBA00022448"/>
    </source>
</evidence>
<dbReference type="Gene3D" id="3.55.50.30">
    <property type="match status" value="1"/>
</dbReference>
<dbReference type="Pfam" id="PF03958">
    <property type="entry name" value="Secretin_N"/>
    <property type="match status" value="3"/>
</dbReference>
<dbReference type="AlphaFoldDB" id="A0A6N7EYW2"/>
<evidence type="ECO:0000256" key="11">
    <source>
        <dbReference type="SAM" id="MobiDB-lite"/>
    </source>
</evidence>
<feature type="chain" id="PRO_5026902577" evidence="12">
    <location>
        <begin position="36"/>
        <end position="685"/>
    </location>
</feature>
<dbReference type="NCBIfam" id="TIGR02517">
    <property type="entry name" value="type_II_gspD"/>
    <property type="match status" value="1"/>
</dbReference>
<reference evidence="16 17" key="1">
    <citation type="submission" date="2019-10" db="EMBL/GenBank/DDBJ databases">
        <title>Cardiobacteriales fam. a chemoheterotrophic member of the order Cardiobacteriales, and proposal of Cardiobacteriales fam. nov.</title>
        <authorList>
            <person name="Wang C."/>
        </authorList>
    </citation>
    <scope>NUCLEOTIDE SEQUENCE [LARGE SCALE GENOMIC DNA]</scope>
    <source>
        <strain evidence="16 17">ML27</strain>
    </source>
</reference>
<feature type="domain" description="GspD-like N0" evidence="15">
    <location>
        <begin position="41"/>
        <end position="111"/>
    </location>
</feature>
<feature type="domain" description="NolW-like" evidence="14">
    <location>
        <begin position="127"/>
        <end position="186"/>
    </location>
</feature>
<dbReference type="PANTHER" id="PTHR30332">
    <property type="entry name" value="PROBABLE GENERAL SECRETION PATHWAY PROTEIN D"/>
    <property type="match status" value="1"/>
</dbReference>
<dbReference type="Pfam" id="PF21305">
    <property type="entry name" value="type_II_gspD_N0"/>
    <property type="match status" value="1"/>
</dbReference>
<evidence type="ECO:0000259" key="13">
    <source>
        <dbReference type="Pfam" id="PF00263"/>
    </source>
</evidence>
<dbReference type="FunCoup" id="A0A6N7EYW2">
    <property type="interactions" value="71"/>
</dbReference>
<evidence type="ECO:0000256" key="4">
    <source>
        <dbReference type="ARBA" id="ARBA00022452"/>
    </source>
</evidence>
<evidence type="ECO:0000256" key="1">
    <source>
        <dbReference type="ARBA" id="ARBA00004442"/>
    </source>
</evidence>
<keyword evidence="8" id="KW-0472">Membrane</keyword>
<dbReference type="GO" id="GO:0015628">
    <property type="term" value="P:protein secretion by the type II secretion system"/>
    <property type="evidence" value="ECO:0007669"/>
    <property type="project" value="InterPro"/>
</dbReference>
<evidence type="ECO:0000256" key="7">
    <source>
        <dbReference type="ARBA" id="ARBA00022927"/>
    </source>
</evidence>
<organism evidence="16 17">
    <name type="scientific">Ostreibacterium oceani</name>
    <dbReference type="NCBI Taxonomy" id="2654998"/>
    <lineage>
        <taxon>Bacteria</taxon>
        <taxon>Pseudomonadati</taxon>
        <taxon>Pseudomonadota</taxon>
        <taxon>Gammaproteobacteria</taxon>
        <taxon>Cardiobacteriales</taxon>
        <taxon>Ostreibacteriaceae</taxon>
        <taxon>Ostreibacterium</taxon>
    </lineage>
</organism>
<evidence type="ECO:0000256" key="9">
    <source>
        <dbReference type="ARBA" id="ARBA00023237"/>
    </source>
</evidence>
<keyword evidence="5" id="KW-0812">Transmembrane</keyword>
<dbReference type="EMBL" id="WHNW01000002">
    <property type="protein sequence ID" value="MPV85668.1"/>
    <property type="molecule type" value="Genomic_DNA"/>
</dbReference>
<evidence type="ECO:0000259" key="15">
    <source>
        <dbReference type="Pfam" id="PF21305"/>
    </source>
</evidence>
<dbReference type="InterPro" id="IPR038591">
    <property type="entry name" value="NolW-like_sf"/>
</dbReference>
<keyword evidence="6 12" id="KW-0732">Signal</keyword>
<comment type="caution">
    <text evidence="16">The sequence shown here is derived from an EMBL/GenBank/DDBJ whole genome shotgun (WGS) entry which is preliminary data.</text>
</comment>
<feature type="domain" description="NolW-like" evidence="14">
    <location>
        <begin position="190"/>
        <end position="254"/>
    </location>
</feature>
<dbReference type="InterPro" id="IPR013356">
    <property type="entry name" value="T2SS_GspD"/>
</dbReference>
<dbReference type="InParanoid" id="A0A6N7EYW2"/>
<keyword evidence="17" id="KW-1185">Reference proteome</keyword>
<dbReference type="Proteomes" id="UP000471298">
    <property type="component" value="Unassembled WGS sequence"/>
</dbReference>
<sequence>MGNIYTKHRRLMDLIKKYRLIFCLLINGIAFSAAAEKTIQLNLQGADLREFIETVAKITGKNFVIDNQVQGQVTLISPEKFDKSALNQIFENVLAVNGYQAIDSGAGVTKIVPASQQSFIGYSGVSHVIKPNFVKASEILPSIQPLLPDGNFISADSKNNLLILSGKPEDIDRAVRVIERIDRQSATDFEIVRLQNASASDIASTVNLLLGANAGANGSRVVADERTNSILLQQTKADNLRIKALIAHLDTPIERAGNTEVIYLKNAKASDIARILGQTQSALLTDNSANINGNFNDNGARPTAPAGGDEGVIDFTNLSSTQQTAINIRADDATNALIVTAPPAAMRNIKQVIGKLDIRRAQVLVEAIIAEIAFDDIENLGVQWYAAGSSGTIPVGVIDFNNAGSSILSIAASAITQQDGDDIPVDSTGRPAAISSGATFGIGNRNAGVLINALSALNNSNILSTPSLLVMDNEEAEFLVGQNIPYVTGSFSTSGNGSDNPFQTVERQDVGIKLNIKPQINEGDTIALDIYQEVSNVTSVDPQQGPTTAKRALKTTVLVEDNQVLVLGGLIDNQSTEGVQKVPGLGDVPVIGNLFRSRSQGMRKRNLMIFIRPTIFRNTQVANFATQEKYDSIRLRQIADDNTPPEFILPPIALDTDDDNSGDGSTESLMQAPAPVYERSQPLTP</sequence>
<dbReference type="Gene3D" id="3.30.1370.120">
    <property type="match status" value="3"/>
</dbReference>
<keyword evidence="7" id="KW-0653">Protein transport</keyword>
<gene>
    <name evidence="16" type="primary">gspD</name>
    <name evidence="16" type="ORF">GCU85_02810</name>
</gene>
<accession>A0A6N7EYW2</accession>
<feature type="region of interest" description="Disordered" evidence="11">
    <location>
        <begin position="642"/>
        <end position="685"/>
    </location>
</feature>
<evidence type="ECO:0000256" key="2">
    <source>
        <dbReference type="ARBA" id="ARBA00006980"/>
    </source>
</evidence>
<evidence type="ECO:0000313" key="16">
    <source>
        <dbReference type="EMBL" id="MPV85668.1"/>
    </source>
</evidence>
<name>A0A6N7EYW2_9GAMM</name>
<feature type="domain" description="NolW-like" evidence="14">
    <location>
        <begin position="259"/>
        <end position="362"/>
    </location>
</feature>
<keyword evidence="3 10" id="KW-0813">Transport</keyword>
<keyword evidence="9" id="KW-0998">Cell outer membrane</keyword>
<dbReference type="InterPro" id="IPR005644">
    <property type="entry name" value="NolW-like"/>
</dbReference>
<evidence type="ECO:0000256" key="8">
    <source>
        <dbReference type="ARBA" id="ARBA00023136"/>
    </source>
</evidence>
<evidence type="ECO:0000256" key="6">
    <source>
        <dbReference type="ARBA" id="ARBA00022729"/>
    </source>
</evidence>
<dbReference type="InterPro" id="IPR050810">
    <property type="entry name" value="Bact_Secretion_Sys_Channel"/>
</dbReference>
<evidence type="ECO:0000259" key="14">
    <source>
        <dbReference type="Pfam" id="PF03958"/>
    </source>
</evidence>
<evidence type="ECO:0000256" key="10">
    <source>
        <dbReference type="RuleBase" id="RU004004"/>
    </source>
</evidence>
<dbReference type="Pfam" id="PF00263">
    <property type="entry name" value="Secretin"/>
    <property type="match status" value="1"/>
</dbReference>